<dbReference type="EMBL" id="BJHX01000001">
    <property type="protein sequence ID" value="GDY66035.1"/>
    <property type="molecule type" value="Genomic_DNA"/>
</dbReference>
<proteinExistence type="predicted"/>
<sequence length="334" mass="33202">MSGSNGHACPECGAPRQPNGTPSCGCTRRASDALRDARTAQAAAAEDFDPLRIRPYVELGGAAAGAKPAGPSDETVPMVAVPAEAGASGAGLFPEGDVPDGDFPVGDFPEGAAEPGYGSSGPGAPVPPARDEPPLRRRRTVLLASGGVLAAVVAAAGLAGGFFSYDAPQRDGALPDDVRASVPEASSTAASVSAAGSESAARPSAGSASPSPSASSSPSASASSRAPSRSGPATPSGTPTTARATGSVRPTSGNDRDQPASPVLQRGDKGPEVTELQLRLSQLLLYTGNADGTYSSQVETSVRNYQLARGITTDDQGVYGAATRASLESETSEP</sequence>
<accession>A0A4D4M2H0</accession>
<dbReference type="GeneID" id="41542911"/>
<evidence type="ECO:0000256" key="1">
    <source>
        <dbReference type="SAM" id="MobiDB-lite"/>
    </source>
</evidence>
<evidence type="ECO:0000313" key="4">
    <source>
        <dbReference type="EMBL" id="GDY66035.1"/>
    </source>
</evidence>
<feature type="region of interest" description="Disordered" evidence="1">
    <location>
        <begin position="87"/>
        <end position="137"/>
    </location>
</feature>
<dbReference type="Pfam" id="PF01471">
    <property type="entry name" value="PG_binding_1"/>
    <property type="match status" value="1"/>
</dbReference>
<evidence type="ECO:0000259" key="3">
    <source>
        <dbReference type="Pfam" id="PF01471"/>
    </source>
</evidence>
<dbReference type="Gene3D" id="1.10.101.10">
    <property type="entry name" value="PGBD-like superfamily/PGBD"/>
    <property type="match status" value="1"/>
</dbReference>
<feature type="transmembrane region" description="Helical" evidence="2">
    <location>
        <begin position="140"/>
        <end position="165"/>
    </location>
</feature>
<feature type="domain" description="Peptidoglycan binding-like" evidence="3">
    <location>
        <begin position="270"/>
        <end position="327"/>
    </location>
</feature>
<organism evidence="4 5">
    <name type="scientific">Streptomyces avermitilis</name>
    <dbReference type="NCBI Taxonomy" id="33903"/>
    <lineage>
        <taxon>Bacteria</taxon>
        <taxon>Bacillati</taxon>
        <taxon>Actinomycetota</taxon>
        <taxon>Actinomycetes</taxon>
        <taxon>Kitasatosporales</taxon>
        <taxon>Streptomycetaceae</taxon>
        <taxon>Streptomyces</taxon>
    </lineage>
</organism>
<keyword evidence="2" id="KW-0812">Transmembrane</keyword>
<dbReference type="InterPro" id="IPR036366">
    <property type="entry name" value="PGBDSf"/>
</dbReference>
<comment type="caution">
    <text evidence="4">The sequence shown here is derived from an EMBL/GenBank/DDBJ whole genome shotgun (WGS) entry which is preliminary data.</text>
</comment>
<keyword evidence="2" id="KW-1133">Transmembrane helix</keyword>
<feature type="compositionally biased region" description="Low complexity" evidence="1">
    <location>
        <begin position="93"/>
        <end position="117"/>
    </location>
</feature>
<dbReference type="InterPro" id="IPR002477">
    <property type="entry name" value="Peptidoglycan-bd-like"/>
</dbReference>
<dbReference type="RefSeq" id="WP_010987232.1">
    <property type="nucleotide sequence ID" value="NZ_BAABTN010000012.1"/>
</dbReference>
<reference evidence="4 5" key="1">
    <citation type="submission" date="2019-04" db="EMBL/GenBank/DDBJ databases">
        <title>Draft genome sequences of Streptomyces avermitilis NBRC 14893.</title>
        <authorList>
            <person name="Komaki H."/>
            <person name="Tamura T."/>
            <person name="Hosoyama A."/>
        </authorList>
    </citation>
    <scope>NUCLEOTIDE SEQUENCE [LARGE SCALE GENOMIC DNA]</scope>
    <source>
        <strain evidence="4 5">NBRC 14893</strain>
    </source>
</reference>
<dbReference type="InterPro" id="IPR036365">
    <property type="entry name" value="PGBD-like_sf"/>
</dbReference>
<gene>
    <name evidence="4" type="ORF">SAV14893_054280</name>
</gene>
<evidence type="ECO:0000313" key="5">
    <source>
        <dbReference type="Proteomes" id="UP000302139"/>
    </source>
</evidence>
<dbReference type="Proteomes" id="UP000302139">
    <property type="component" value="Unassembled WGS sequence"/>
</dbReference>
<evidence type="ECO:0000256" key="2">
    <source>
        <dbReference type="SAM" id="Phobius"/>
    </source>
</evidence>
<protein>
    <submittedName>
        <fullName evidence="4">Peptidoglycan-binding protein</fullName>
    </submittedName>
</protein>
<dbReference type="SUPFAM" id="SSF47090">
    <property type="entry name" value="PGBD-like"/>
    <property type="match status" value="1"/>
</dbReference>
<name>A0A4D4M2H0_STRAX</name>
<feature type="region of interest" description="Disordered" evidence="1">
    <location>
        <begin position="1"/>
        <end position="26"/>
    </location>
</feature>
<feature type="compositionally biased region" description="Low complexity" evidence="1">
    <location>
        <begin position="180"/>
        <end position="247"/>
    </location>
</feature>
<keyword evidence="2" id="KW-0472">Membrane</keyword>
<dbReference type="OMA" id="TPSCDCT"/>
<feature type="region of interest" description="Disordered" evidence="1">
    <location>
        <begin position="172"/>
        <end position="273"/>
    </location>
</feature>
<dbReference type="AlphaFoldDB" id="A0A4D4M2H0"/>